<protein>
    <submittedName>
        <fullName evidence="1">Uncharacterized protein</fullName>
    </submittedName>
</protein>
<evidence type="ECO:0000313" key="2">
    <source>
        <dbReference type="Proteomes" id="UP000707356"/>
    </source>
</evidence>
<gene>
    <name evidence="1" type="ORF">KME07_06410</name>
</gene>
<dbReference type="Proteomes" id="UP000707356">
    <property type="component" value="Unassembled WGS sequence"/>
</dbReference>
<sequence>MQELLFISDDSCHLNHLWVMSGFSKALRKALERKVTRCYRISSNDRKDEAIGFVVHLSSHEDLCLGLVDEIIKMLRSELRQQTVVSVLFVNSPGCSDPVWSRGSKKWLPHEI</sequence>
<comment type="caution">
    <text evidence="1">The sequence shown here is derived from an EMBL/GenBank/DDBJ whole genome shotgun (WGS) entry which is preliminary data.</text>
</comment>
<proteinExistence type="predicted"/>
<name>A0A951P985_9CYAN</name>
<reference evidence="1" key="2">
    <citation type="journal article" date="2022" name="Microbiol. Resour. Announc.">
        <title>Metagenome Sequencing to Explore Phylogenomics of Terrestrial Cyanobacteria.</title>
        <authorList>
            <person name="Ward R.D."/>
            <person name="Stajich J.E."/>
            <person name="Johansen J.R."/>
            <person name="Huntemann M."/>
            <person name="Clum A."/>
            <person name="Foster B."/>
            <person name="Foster B."/>
            <person name="Roux S."/>
            <person name="Palaniappan K."/>
            <person name="Varghese N."/>
            <person name="Mukherjee S."/>
            <person name="Reddy T.B.K."/>
            <person name="Daum C."/>
            <person name="Copeland A."/>
            <person name="Chen I.A."/>
            <person name="Ivanova N.N."/>
            <person name="Kyrpides N.C."/>
            <person name="Shapiro N."/>
            <person name="Eloe-Fadrosh E.A."/>
            <person name="Pietrasiak N."/>
        </authorList>
    </citation>
    <scope>NUCLEOTIDE SEQUENCE</scope>
    <source>
        <strain evidence="1">GSE-TBD4-15B</strain>
    </source>
</reference>
<dbReference type="EMBL" id="JAHHHV010000029">
    <property type="protein sequence ID" value="MBW4465057.1"/>
    <property type="molecule type" value="Genomic_DNA"/>
</dbReference>
<dbReference type="AlphaFoldDB" id="A0A951P985"/>
<reference evidence="1" key="1">
    <citation type="submission" date="2021-05" db="EMBL/GenBank/DDBJ databases">
        <authorList>
            <person name="Pietrasiak N."/>
            <person name="Ward R."/>
            <person name="Stajich J.E."/>
            <person name="Kurbessoian T."/>
        </authorList>
    </citation>
    <scope>NUCLEOTIDE SEQUENCE</scope>
    <source>
        <strain evidence="1">GSE-TBD4-15B</strain>
    </source>
</reference>
<accession>A0A951P985</accession>
<organism evidence="1 2">
    <name type="scientific">Pegethrix bostrychoides GSE-TBD4-15B</name>
    <dbReference type="NCBI Taxonomy" id="2839662"/>
    <lineage>
        <taxon>Bacteria</taxon>
        <taxon>Bacillati</taxon>
        <taxon>Cyanobacteriota</taxon>
        <taxon>Cyanophyceae</taxon>
        <taxon>Oculatellales</taxon>
        <taxon>Oculatellaceae</taxon>
        <taxon>Pegethrix</taxon>
    </lineage>
</organism>
<evidence type="ECO:0000313" key="1">
    <source>
        <dbReference type="EMBL" id="MBW4465057.1"/>
    </source>
</evidence>